<dbReference type="GO" id="GO:0006099">
    <property type="term" value="P:tricarboxylic acid cycle"/>
    <property type="evidence" value="ECO:0007669"/>
    <property type="project" value="UniProtKB-UniPathway"/>
</dbReference>
<dbReference type="InterPro" id="IPR036969">
    <property type="entry name" value="Citrate_synthase_sf"/>
</dbReference>
<evidence type="ECO:0000313" key="11">
    <source>
        <dbReference type="EMBL" id="QDQ43054.1"/>
    </source>
</evidence>
<dbReference type="PRINTS" id="PR00143">
    <property type="entry name" value="CITRTSNTHASE"/>
</dbReference>
<comment type="catalytic activity">
    <reaction evidence="6">
        <text>oxaloacetate + acetyl-CoA + H2O = citrate + CoA + H(+)</text>
        <dbReference type="Rhea" id="RHEA:16845"/>
        <dbReference type="ChEBI" id="CHEBI:15377"/>
        <dbReference type="ChEBI" id="CHEBI:15378"/>
        <dbReference type="ChEBI" id="CHEBI:16452"/>
        <dbReference type="ChEBI" id="CHEBI:16947"/>
        <dbReference type="ChEBI" id="CHEBI:57287"/>
        <dbReference type="ChEBI" id="CHEBI:57288"/>
        <dbReference type="EC" id="2.3.3.16"/>
    </reaction>
</comment>
<dbReference type="RefSeq" id="WP_039720948.1">
    <property type="nucleotide sequence ID" value="NZ_CP037899.1"/>
</dbReference>
<evidence type="ECO:0000256" key="7">
    <source>
        <dbReference type="PIRNR" id="PIRNR001369"/>
    </source>
</evidence>
<evidence type="ECO:0000256" key="6">
    <source>
        <dbReference type="ARBA" id="ARBA00049288"/>
    </source>
</evidence>
<dbReference type="InterPro" id="IPR011278">
    <property type="entry name" value="2-MeCitrate/Citrate_synth_II"/>
</dbReference>
<dbReference type="CDD" id="cd06108">
    <property type="entry name" value="Ec2MCS_like"/>
    <property type="match status" value="1"/>
</dbReference>
<evidence type="ECO:0000256" key="5">
    <source>
        <dbReference type="ARBA" id="ARBA00049052"/>
    </source>
</evidence>
<dbReference type="InterPro" id="IPR016143">
    <property type="entry name" value="Citrate_synth-like_sm_a-sub"/>
</dbReference>
<dbReference type="KEGG" id="mkc:kam1_1841"/>
<evidence type="ECO:0000313" key="13">
    <source>
        <dbReference type="Proteomes" id="UP000315925"/>
    </source>
</evidence>
<dbReference type="GO" id="GO:0019679">
    <property type="term" value="P:propionate metabolic process, methylcitrate cycle"/>
    <property type="evidence" value="ECO:0007669"/>
    <property type="project" value="TreeGrafter"/>
</dbReference>
<dbReference type="SUPFAM" id="SSF48256">
    <property type="entry name" value="Citrate synthase"/>
    <property type="match status" value="1"/>
</dbReference>
<dbReference type="PIRSF" id="PIRSF001369">
    <property type="entry name" value="Citrate_synth"/>
    <property type="match status" value="1"/>
</dbReference>
<dbReference type="STRING" id="1202785.A946_03150"/>
<dbReference type="PANTHER" id="PTHR11739">
    <property type="entry name" value="CITRATE SYNTHASE"/>
    <property type="match status" value="1"/>
</dbReference>
<evidence type="ECO:0000256" key="3">
    <source>
        <dbReference type="ARBA" id="ARBA00022532"/>
    </source>
</evidence>
<dbReference type="GO" id="GO:0036440">
    <property type="term" value="F:citrate synthase activity"/>
    <property type="evidence" value="ECO:0007669"/>
    <property type="project" value="UniProtKB-EC"/>
</dbReference>
<evidence type="ECO:0000256" key="9">
    <source>
        <dbReference type="RuleBase" id="RU003406"/>
    </source>
</evidence>
<keyword evidence="4 7" id="KW-0808">Transferase</keyword>
<dbReference type="OrthoDB" id="9800864at2"/>
<gene>
    <name evidence="10" type="ORF">A946_03150</name>
    <name evidence="11" type="ORF">kam1_1841</name>
</gene>
<organism evidence="11 13">
    <name type="scientific">Methylacidiphilum kamchatkense Kam1</name>
    <dbReference type="NCBI Taxonomy" id="1202785"/>
    <lineage>
        <taxon>Bacteria</taxon>
        <taxon>Pseudomonadati</taxon>
        <taxon>Verrucomicrobiota</taxon>
        <taxon>Methylacidiphilae</taxon>
        <taxon>Methylacidiphilales</taxon>
        <taxon>Methylacidiphilaceae</taxon>
        <taxon>Methylacidiphilum (ex Ratnadevi et al. 2023)</taxon>
    </lineage>
</organism>
<evidence type="ECO:0000256" key="4">
    <source>
        <dbReference type="ARBA" id="ARBA00022679"/>
    </source>
</evidence>
<name>A0A0C1V5N0_9BACT</name>
<dbReference type="InterPro" id="IPR024176">
    <property type="entry name" value="Citrate_synthase_bac-typ"/>
</dbReference>
<dbReference type="EMBL" id="JQNX01000002">
    <property type="protein sequence ID" value="KIE59045.1"/>
    <property type="molecule type" value="Genomic_DNA"/>
</dbReference>
<sequence>MTEATKAGLEGIVAGKTSISTVGKEGLDLTYRGYSIHDLAKKATFEEVVFLLLHGELPTLTQLNEFIDQLMSLRSLPPELQTVLKLIPKDSNPMDVLRTGCSMLGTLEPEKSSSLQLSIAKRLLAIMPSMLLFWYQYHMGKGSIETSSESEKTIAAHILHLLYGHPASPSQIRALDVALILHAEHEFNASTFTCRVITSTLSDFYSAITGGICALRGPLHGGADEAAMEQISQFKSVDEAEAGIKSMLSKKEKIMGFGHRVYKYGDPRSDIIKEWAKKLADEPSKKNLFSIAERIEEVMFREKHLYPNVDFYSALTYHFLGIPTFLFTPLFVISRTSGWCAHIFEQRANNRLIRPIAEYVGPLPKPFIPIEERN</sequence>
<dbReference type="GO" id="GO:0005737">
    <property type="term" value="C:cytoplasm"/>
    <property type="evidence" value="ECO:0007669"/>
    <property type="project" value="InterPro"/>
</dbReference>
<reference evidence="10 12" key="1">
    <citation type="submission" date="2014-08" db="EMBL/GenBank/DDBJ databases">
        <title>Methylacidiphilum kamchatkense strain Kam1 draft genome sequence.</title>
        <authorList>
            <person name="Birkeland N.-K."/>
            <person name="Erikstad H.A."/>
        </authorList>
    </citation>
    <scope>NUCLEOTIDE SEQUENCE [LARGE SCALE GENOMIC DNA]</scope>
    <source>
        <strain evidence="10 12">Kam1</strain>
    </source>
</reference>
<dbReference type="EMBL" id="CP037899">
    <property type="protein sequence ID" value="QDQ43054.1"/>
    <property type="molecule type" value="Genomic_DNA"/>
</dbReference>
<dbReference type="InterPro" id="IPR016142">
    <property type="entry name" value="Citrate_synth-like_lrg_a-sub"/>
</dbReference>
<dbReference type="Pfam" id="PF00285">
    <property type="entry name" value="Citrate_synt"/>
    <property type="match status" value="1"/>
</dbReference>
<dbReference type="GO" id="GO:0050440">
    <property type="term" value="F:2-methylcitrate synthase activity"/>
    <property type="evidence" value="ECO:0007669"/>
    <property type="project" value="UniProtKB-EC"/>
</dbReference>
<keyword evidence="11" id="KW-0012">Acyltransferase</keyword>
<comment type="pathway">
    <text evidence="1">Carbohydrate metabolism; tricarboxylic acid cycle; isocitrate from oxaloacetate: step 1/2.</text>
</comment>
<dbReference type="InterPro" id="IPR019810">
    <property type="entry name" value="Citrate_synthase_AS"/>
</dbReference>
<reference evidence="11" key="2">
    <citation type="journal article" date="2019" name="BMC Genomics">
        <title>Complete genome sequence analysis of the thermoacidophilic verrucomicrobial methanotroph 'Candidatus Methylacidiphilum kamchatkense' strain Kam1 and comparison with its closest relatives.</title>
        <authorList>
            <person name="Kruse T."/>
            <person name="Ratnadevi C.M."/>
            <person name="Erikstad H.A."/>
            <person name="Birkeland N.K."/>
        </authorList>
    </citation>
    <scope>NUCLEOTIDE SEQUENCE</scope>
    <source>
        <strain evidence="11">Kam1</strain>
    </source>
</reference>
<feature type="active site" evidence="8">
    <location>
        <position position="259"/>
    </location>
</feature>
<dbReference type="Gene3D" id="1.10.230.10">
    <property type="entry name" value="Cytochrome P450-Terp, domain 2"/>
    <property type="match status" value="1"/>
</dbReference>
<dbReference type="GO" id="GO:0005975">
    <property type="term" value="P:carbohydrate metabolic process"/>
    <property type="evidence" value="ECO:0007669"/>
    <property type="project" value="TreeGrafter"/>
</dbReference>
<evidence type="ECO:0000256" key="2">
    <source>
        <dbReference type="ARBA" id="ARBA00010566"/>
    </source>
</evidence>
<comment type="catalytic activity">
    <reaction evidence="5">
        <text>propanoyl-CoA + oxaloacetate + H2O = (2S,3S)-2-methylcitrate + CoA + H(+)</text>
        <dbReference type="Rhea" id="RHEA:23780"/>
        <dbReference type="ChEBI" id="CHEBI:15377"/>
        <dbReference type="ChEBI" id="CHEBI:15378"/>
        <dbReference type="ChEBI" id="CHEBI:16452"/>
        <dbReference type="ChEBI" id="CHEBI:57287"/>
        <dbReference type="ChEBI" id="CHEBI:57392"/>
        <dbReference type="ChEBI" id="CHEBI:58853"/>
        <dbReference type="EC" id="2.3.3.5"/>
    </reaction>
</comment>
<evidence type="ECO:0000256" key="8">
    <source>
        <dbReference type="PIRSR" id="PIRSR001369-1"/>
    </source>
</evidence>
<reference evidence="13" key="3">
    <citation type="submission" date="2019-03" db="EMBL/GenBank/DDBJ databases">
        <title>Complete genome of Methylacidiphilum kamchatkense Kam1.</title>
        <authorList>
            <person name="Kruse T."/>
            <person name="Murarilal Ratnadevi C."/>
            <person name="Erikstad H.-A."/>
            <person name="Birkeland N.-K."/>
        </authorList>
    </citation>
    <scope>NUCLEOTIDE SEQUENCE [LARGE SCALE GENOMIC DNA]</scope>
    <source>
        <strain evidence="13">kam1</strain>
    </source>
</reference>
<dbReference type="Proteomes" id="UP000031594">
    <property type="component" value="Unassembled WGS sequence"/>
</dbReference>
<keyword evidence="3" id="KW-0816">Tricarboxylic acid cycle</keyword>
<dbReference type="Gene3D" id="1.10.580.10">
    <property type="entry name" value="Citrate Synthase, domain 1"/>
    <property type="match status" value="1"/>
</dbReference>
<comment type="similarity">
    <text evidence="2 7 9">Belongs to the citrate synthase family.</text>
</comment>
<feature type="active site" evidence="8">
    <location>
        <position position="310"/>
    </location>
</feature>
<dbReference type="UniPathway" id="UPA00223"/>
<evidence type="ECO:0000313" key="12">
    <source>
        <dbReference type="Proteomes" id="UP000031594"/>
    </source>
</evidence>
<keyword evidence="12" id="KW-1185">Reference proteome</keyword>
<proteinExistence type="inferred from homology"/>
<evidence type="ECO:0000313" key="10">
    <source>
        <dbReference type="EMBL" id="KIE59045.1"/>
    </source>
</evidence>
<evidence type="ECO:0000256" key="1">
    <source>
        <dbReference type="ARBA" id="ARBA00004751"/>
    </source>
</evidence>
<dbReference type="InterPro" id="IPR002020">
    <property type="entry name" value="Citrate_synthase"/>
</dbReference>
<accession>A0A0C1V5N0</accession>
<dbReference type="Proteomes" id="UP000315925">
    <property type="component" value="Chromosome"/>
</dbReference>
<dbReference type="NCBIfam" id="TIGR01800">
    <property type="entry name" value="cit_synth_II"/>
    <property type="match status" value="1"/>
</dbReference>
<protein>
    <recommendedName>
        <fullName evidence="7">Citrate synthase</fullName>
    </recommendedName>
</protein>
<dbReference type="PROSITE" id="PS00480">
    <property type="entry name" value="CITRATE_SYNTHASE"/>
    <property type="match status" value="1"/>
</dbReference>
<dbReference type="FunFam" id="1.10.230.10:FF:000003">
    <property type="entry name" value="Citrate synthase"/>
    <property type="match status" value="1"/>
</dbReference>
<dbReference type="AlphaFoldDB" id="A0A0C1V5N0"/>
<dbReference type="PANTHER" id="PTHR11739:SF25">
    <property type="entry name" value="CITRATE SYNTHASE-RELATED PROTEIN DDB_G0287281"/>
    <property type="match status" value="1"/>
</dbReference>